<dbReference type="PANTHER" id="PTHR22939:SF129">
    <property type="entry name" value="SERINE PROTEASE HTRA2, MITOCHONDRIAL"/>
    <property type="match status" value="1"/>
</dbReference>
<dbReference type="RefSeq" id="WP_178931851.1">
    <property type="nucleotide sequence ID" value="NZ_JACBAZ010000002.1"/>
</dbReference>
<dbReference type="Gene3D" id="2.40.10.10">
    <property type="entry name" value="Trypsin-like serine proteases"/>
    <property type="match status" value="1"/>
</dbReference>
<feature type="compositionally biased region" description="Pro residues" evidence="2">
    <location>
        <begin position="394"/>
        <end position="404"/>
    </location>
</feature>
<feature type="compositionally biased region" description="Polar residues" evidence="2">
    <location>
        <begin position="365"/>
        <end position="380"/>
    </location>
</feature>
<gene>
    <name evidence="5" type="ORF">HW115_06895</name>
</gene>
<evidence type="ECO:0000256" key="1">
    <source>
        <dbReference type="ARBA" id="ARBA00010541"/>
    </source>
</evidence>
<dbReference type="Pfam" id="PF13180">
    <property type="entry name" value="PDZ_2"/>
    <property type="match status" value="1"/>
</dbReference>
<comment type="similarity">
    <text evidence="1">Belongs to the peptidase S1C family.</text>
</comment>
<dbReference type="EMBL" id="JACBAZ010000002">
    <property type="protein sequence ID" value="NWK55331.1"/>
    <property type="molecule type" value="Genomic_DNA"/>
</dbReference>
<feature type="region of interest" description="Disordered" evidence="2">
    <location>
        <begin position="365"/>
        <end position="404"/>
    </location>
</feature>
<evidence type="ECO:0000259" key="4">
    <source>
        <dbReference type="PROSITE" id="PS50106"/>
    </source>
</evidence>
<name>A0A851GHI7_9BACT</name>
<dbReference type="AlphaFoldDB" id="A0A851GHI7"/>
<dbReference type="SUPFAM" id="SSF50156">
    <property type="entry name" value="PDZ domain-like"/>
    <property type="match status" value="1"/>
</dbReference>
<dbReference type="PANTHER" id="PTHR22939">
    <property type="entry name" value="SERINE PROTEASE FAMILY S1C HTRA-RELATED"/>
    <property type="match status" value="1"/>
</dbReference>
<protein>
    <submittedName>
        <fullName evidence="5">PDZ domain-containing protein</fullName>
    </submittedName>
</protein>
<feature type="domain" description="PDZ" evidence="4">
    <location>
        <begin position="173"/>
        <end position="231"/>
    </location>
</feature>
<dbReference type="InterPro" id="IPR009003">
    <property type="entry name" value="Peptidase_S1_PA"/>
</dbReference>
<dbReference type="InterPro" id="IPR036034">
    <property type="entry name" value="PDZ_sf"/>
</dbReference>
<keyword evidence="6" id="KW-1185">Reference proteome</keyword>
<keyword evidence="3" id="KW-0732">Signal</keyword>
<evidence type="ECO:0000313" key="5">
    <source>
        <dbReference type="EMBL" id="NWK55331.1"/>
    </source>
</evidence>
<dbReference type="InterPro" id="IPR001478">
    <property type="entry name" value="PDZ"/>
</dbReference>
<proteinExistence type="inferred from homology"/>
<dbReference type="InterPro" id="IPR043504">
    <property type="entry name" value="Peptidase_S1_PA_chymotrypsin"/>
</dbReference>
<dbReference type="Proteomes" id="UP000557872">
    <property type="component" value="Unassembled WGS sequence"/>
</dbReference>
<dbReference type="SUPFAM" id="SSF50494">
    <property type="entry name" value="Trypsin-like serine proteases"/>
    <property type="match status" value="1"/>
</dbReference>
<accession>A0A851GHI7</accession>
<organism evidence="5 6">
    <name type="scientific">Oceaniferula marina</name>
    <dbReference type="NCBI Taxonomy" id="2748318"/>
    <lineage>
        <taxon>Bacteria</taxon>
        <taxon>Pseudomonadati</taxon>
        <taxon>Verrucomicrobiota</taxon>
        <taxon>Verrucomicrobiia</taxon>
        <taxon>Verrucomicrobiales</taxon>
        <taxon>Verrucomicrobiaceae</taxon>
        <taxon>Oceaniferula</taxon>
    </lineage>
</organism>
<comment type="caution">
    <text evidence="5">The sequence shown here is derived from an EMBL/GenBank/DDBJ whole genome shotgun (WGS) entry which is preliminary data.</text>
</comment>
<dbReference type="PROSITE" id="PS50106">
    <property type="entry name" value="PDZ"/>
    <property type="match status" value="1"/>
</dbReference>
<dbReference type="Gene3D" id="2.40.10.120">
    <property type="match status" value="1"/>
</dbReference>
<dbReference type="SMART" id="SM00228">
    <property type="entry name" value="PDZ"/>
    <property type="match status" value="1"/>
</dbReference>
<feature type="signal peptide" evidence="3">
    <location>
        <begin position="1"/>
        <end position="22"/>
    </location>
</feature>
<evidence type="ECO:0000256" key="3">
    <source>
        <dbReference type="SAM" id="SignalP"/>
    </source>
</evidence>
<sequence length="404" mass="44968">MKFPTLIFLSSLSLTLSLPVLAQRGLQMPDPLDSLTAEQKRTLSGQAKRLYHAARPVISKASQSTVVLSYKNQRISYGTVVRDPKSKQNIILTKWSEIAYYHKRLKVIAPNEKYHWTELIGIYPEYDLAVLKTDLKLTPLSLNHAATPDIGEFLAAADASNGLLALGVVSVKERSLRETDKAFLGVLMSEKSSSLGTRLDRVEPQSPASRAGLRQGDIITSIDKERFKGATEIRNTLQRLEPGTRIQVDYLRGKQKASTKVVLGSRPSELDPSRFPRQRLNEMQQMGAAPNRIRHGFPSVIQSDMKIQYNETPGDPRDDYTNECGGPVVNLDGQTVGIIIARGSRIKTFIIPAHTISELLKTKASQPTRNYTARQTPNQARGSGRSGYPRRYSPRPPRAIPLEE</sequence>
<reference evidence="5 6" key="1">
    <citation type="submission" date="2020-07" db="EMBL/GenBank/DDBJ databases">
        <title>Roseicoccus Jingziensis gen. nov., sp. nov., isolated from coastal seawater.</title>
        <authorList>
            <person name="Feng X."/>
        </authorList>
    </citation>
    <scope>NUCLEOTIDE SEQUENCE [LARGE SCALE GENOMIC DNA]</scope>
    <source>
        <strain evidence="5 6">N1E253</strain>
    </source>
</reference>
<feature type="compositionally biased region" description="Low complexity" evidence="2">
    <location>
        <begin position="381"/>
        <end position="391"/>
    </location>
</feature>
<feature type="chain" id="PRO_5032813472" evidence="3">
    <location>
        <begin position="23"/>
        <end position="404"/>
    </location>
</feature>
<evidence type="ECO:0000256" key="2">
    <source>
        <dbReference type="SAM" id="MobiDB-lite"/>
    </source>
</evidence>
<dbReference type="Gene3D" id="2.30.42.10">
    <property type="match status" value="1"/>
</dbReference>
<evidence type="ECO:0000313" key="6">
    <source>
        <dbReference type="Proteomes" id="UP000557872"/>
    </source>
</evidence>